<name>A0ABW2H8M8_9ACTN</name>
<evidence type="ECO:0000313" key="2">
    <source>
        <dbReference type="EMBL" id="MFC7247660.1"/>
    </source>
</evidence>
<feature type="chain" id="PRO_5047147329" description="Secreted protein" evidence="1">
    <location>
        <begin position="23"/>
        <end position="161"/>
    </location>
</feature>
<accession>A0ABW2H8M8</accession>
<comment type="caution">
    <text evidence="2">The sequence shown here is derived from an EMBL/GenBank/DDBJ whole genome shotgun (WGS) entry which is preliminary data.</text>
</comment>
<feature type="signal peptide" evidence="1">
    <location>
        <begin position="1"/>
        <end position="22"/>
    </location>
</feature>
<evidence type="ECO:0008006" key="4">
    <source>
        <dbReference type="Google" id="ProtNLM"/>
    </source>
</evidence>
<dbReference type="RefSeq" id="WP_376810377.1">
    <property type="nucleotide sequence ID" value="NZ_JBHTAC010000061.1"/>
</dbReference>
<gene>
    <name evidence="2" type="ORF">ACFQO7_34790</name>
</gene>
<organism evidence="2 3">
    <name type="scientific">Catellatospora aurea</name>
    <dbReference type="NCBI Taxonomy" id="1337874"/>
    <lineage>
        <taxon>Bacteria</taxon>
        <taxon>Bacillati</taxon>
        <taxon>Actinomycetota</taxon>
        <taxon>Actinomycetes</taxon>
        <taxon>Micromonosporales</taxon>
        <taxon>Micromonosporaceae</taxon>
        <taxon>Catellatospora</taxon>
    </lineage>
</organism>
<evidence type="ECO:0000313" key="3">
    <source>
        <dbReference type="Proteomes" id="UP001596392"/>
    </source>
</evidence>
<proteinExistence type="predicted"/>
<protein>
    <recommendedName>
        <fullName evidence="4">Secreted protein</fullName>
    </recommendedName>
</protein>
<keyword evidence="3" id="KW-1185">Reference proteome</keyword>
<evidence type="ECO:0000256" key="1">
    <source>
        <dbReference type="SAM" id="SignalP"/>
    </source>
</evidence>
<dbReference type="Proteomes" id="UP001596392">
    <property type="component" value="Unassembled WGS sequence"/>
</dbReference>
<sequence>MRLRFALVATVAALASVFVAPAAADAAPDDLACSAAGSYSRYVNGTPKTFWLVATVGSYRYWQVVGATTDYYQRSYVVRCSGGAIAASADLTVTATGGDRCGTTTTSQYRYVGERAALLPGLPFPVESDYRYWHVYRWESSGFFGFWTYDHSELAQCPTAG</sequence>
<reference evidence="3" key="1">
    <citation type="journal article" date="2019" name="Int. J. Syst. Evol. Microbiol.">
        <title>The Global Catalogue of Microorganisms (GCM) 10K type strain sequencing project: providing services to taxonomists for standard genome sequencing and annotation.</title>
        <authorList>
            <consortium name="The Broad Institute Genomics Platform"/>
            <consortium name="The Broad Institute Genome Sequencing Center for Infectious Disease"/>
            <person name="Wu L."/>
            <person name="Ma J."/>
        </authorList>
    </citation>
    <scope>NUCLEOTIDE SEQUENCE [LARGE SCALE GENOMIC DNA]</scope>
    <source>
        <strain evidence="3">CGMCC 1.9106</strain>
    </source>
</reference>
<dbReference type="EMBL" id="JBHTAC010000061">
    <property type="protein sequence ID" value="MFC7247660.1"/>
    <property type="molecule type" value="Genomic_DNA"/>
</dbReference>
<keyword evidence="1" id="KW-0732">Signal</keyword>